<organism evidence="2 3">
    <name type="scientific">Mycolicibacterium aubagnense</name>
    <dbReference type="NCBI Taxonomy" id="319707"/>
    <lineage>
        <taxon>Bacteria</taxon>
        <taxon>Bacillati</taxon>
        <taxon>Actinomycetota</taxon>
        <taxon>Actinomycetes</taxon>
        <taxon>Mycobacteriales</taxon>
        <taxon>Mycobacteriaceae</taxon>
        <taxon>Mycolicibacterium</taxon>
    </lineage>
</organism>
<keyword evidence="1" id="KW-1133">Transmembrane helix</keyword>
<evidence type="ECO:0000313" key="3">
    <source>
        <dbReference type="Proteomes" id="UP000465609"/>
    </source>
</evidence>
<evidence type="ECO:0000313" key="2">
    <source>
        <dbReference type="EMBL" id="BBX85421.1"/>
    </source>
</evidence>
<name>A0ABM7IF70_9MYCO</name>
<dbReference type="Proteomes" id="UP000465609">
    <property type="component" value="Chromosome"/>
</dbReference>
<proteinExistence type="predicted"/>
<reference evidence="2 3" key="1">
    <citation type="journal article" date="2019" name="Emerg. Microbes Infect.">
        <title>Comprehensive subspecies identification of 175 nontuberculous mycobacteria species based on 7547 genomic profiles.</title>
        <authorList>
            <person name="Matsumoto Y."/>
            <person name="Kinjo T."/>
            <person name="Motooka D."/>
            <person name="Nabeya D."/>
            <person name="Jung N."/>
            <person name="Uechi K."/>
            <person name="Horii T."/>
            <person name="Iida T."/>
            <person name="Fujita J."/>
            <person name="Nakamura S."/>
        </authorList>
    </citation>
    <scope>NUCLEOTIDE SEQUENCE [LARGE SCALE GENOMIC DNA]</scope>
    <source>
        <strain evidence="2 3">JCM 15296</strain>
    </source>
</reference>
<accession>A0ABM7IF70</accession>
<sequence length="93" mass="10280">MTAAGVLKALFYLVLVLNYVVMVSPVFNSNNDAYKQMPTARSWLAPVGAAALFLFVSPNFAVAFGYIFVFLFARFLFVLRYTPLGSESLAKIT</sequence>
<keyword evidence="3" id="KW-1185">Reference proteome</keyword>
<evidence type="ECO:0000256" key="1">
    <source>
        <dbReference type="SAM" id="Phobius"/>
    </source>
</evidence>
<feature type="transmembrane region" description="Helical" evidence="1">
    <location>
        <begin position="47"/>
        <end position="73"/>
    </location>
</feature>
<keyword evidence="1" id="KW-0472">Membrane</keyword>
<dbReference type="RefSeq" id="WP_163911375.1">
    <property type="nucleotide sequence ID" value="NZ_AP022577.1"/>
</dbReference>
<protein>
    <recommendedName>
        <fullName evidence="4">CSC1/OSCA1-like 7TM region domain-containing protein</fullName>
    </recommendedName>
</protein>
<feature type="transmembrane region" description="Helical" evidence="1">
    <location>
        <begin position="9"/>
        <end position="27"/>
    </location>
</feature>
<gene>
    <name evidence="2" type="ORF">MAUB_32940</name>
</gene>
<dbReference type="EMBL" id="AP022577">
    <property type="protein sequence ID" value="BBX85421.1"/>
    <property type="molecule type" value="Genomic_DNA"/>
</dbReference>
<keyword evidence="1" id="KW-0812">Transmembrane</keyword>
<evidence type="ECO:0008006" key="4">
    <source>
        <dbReference type="Google" id="ProtNLM"/>
    </source>
</evidence>